<sequence>MCESLWDDRDKNGSTNIGNIIDTRPIDILMRWNRASITDREEWRTWAEMRRELRIR</sequence>
<organism evidence="1 2">
    <name type="scientific">Ooceraea biroi</name>
    <name type="common">Clonal raider ant</name>
    <name type="synonym">Cerapachys biroi</name>
    <dbReference type="NCBI Taxonomy" id="2015173"/>
    <lineage>
        <taxon>Eukaryota</taxon>
        <taxon>Metazoa</taxon>
        <taxon>Ecdysozoa</taxon>
        <taxon>Arthropoda</taxon>
        <taxon>Hexapoda</taxon>
        <taxon>Insecta</taxon>
        <taxon>Pterygota</taxon>
        <taxon>Neoptera</taxon>
        <taxon>Endopterygota</taxon>
        <taxon>Hymenoptera</taxon>
        <taxon>Apocrita</taxon>
        <taxon>Aculeata</taxon>
        <taxon>Formicoidea</taxon>
        <taxon>Formicidae</taxon>
        <taxon>Dorylinae</taxon>
        <taxon>Ooceraea</taxon>
    </lineage>
</organism>
<reference evidence="1 2" key="1">
    <citation type="journal article" date="2014" name="Curr. Biol.">
        <title>The genome of the clonal raider ant Cerapachys biroi.</title>
        <authorList>
            <person name="Oxley P.R."/>
            <person name="Ji L."/>
            <person name="Fetter-Pruneda I."/>
            <person name="McKenzie S.K."/>
            <person name="Li C."/>
            <person name="Hu H."/>
            <person name="Zhang G."/>
            <person name="Kronauer D.J."/>
        </authorList>
    </citation>
    <scope>NUCLEOTIDE SEQUENCE [LARGE SCALE GENOMIC DNA]</scope>
</reference>
<proteinExistence type="predicted"/>
<accession>A0A026WZ83</accession>
<gene>
    <name evidence="1" type="ORF">X777_12059</name>
</gene>
<protein>
    <submittedName>
        <fullName evidence="1">Uncharacterized protein</fullName>
    </submittedName>
</protein>
<dbReference type="Proteomes" id="UP000053097">
    <property type="component" value="Unassembled WGS sequence"/>
</dbReference>
<name>A0A026WZ83_OOCBI</name>
<dbReference type="AlphaFoldDB" id="A0A026WZ83"/>
<dbReference type="EMBL" id="KK107061">
    <property type="protein sequence ID" value="EZA61352.1"/>
    <property type="molecule type" value="Genomic_DNA"/>
</dbReference>
<evidence type="ECO:0000313" key="1">
    <source>
        <dbReference type="EMBL" id="EZA61352.1"/>
    </source>
</evidence>
<evidence type="ECO:0000313" key="2">
    <source>
        <dbReference type="Proteomes" id="UP000053097"/>
    </source>
</evidence>
<keyword evidence="2" id="KW-1185">Reference proteome</keyword>